<dbReference type="GeneID" id="90589902"/>
<dbReference type="EMBL" id="CP104395">
    <property type="protein sequence ID" value="WEL19485.1"/>
    <property type="molecule type" value="Genomic_DNA"/>
</dbReference>
<dbReference type="RefSeq" id="WP_347722355.1">
    <property type="nucleotide sequence ID" value="NZ_CP104395.1"/>
</dbReference>
<proteinExistence type="predicted"/>
<evidence type="ECO:0000313" key="1">
    <source>
        <dbReference type="EMBL" id="WEL19485.1"/>
    </source>
</evidence>
<protein>
    <submittedName>
        <fullName evidence="1">Uncharacterized protein</fullName>
    </submittedName>
</protein>
<evidence type="ECO:0000313" key="2">
    <source>
        <dbReference type="Proteomes" id="UP001218034"/>
    </source>
</evidence>
<accession>A0ABY8CHK6</accession>
<sequence length="134" mass="15055">MKRALLTFLTLSLIPFAISQTPEHQNTDFFSNEDISPGEEITFGVQYGQGDRIDYATASLYNGATEVSYTPLVDRDGDNFYTGTLGGTQVLEDYRLVIKACNSDGCSRKVHYKEVEPVDWEDHFGTHRSPVLPR</sequence>
<name>A0ABY8CHK6_9ARCH</name>
<dbReference type="Proteomes" id="UP001218034">
    <property type="component" value="Chromosome"/>
</dbReference>
<gene>
    <name evidence="1" type="ORF">SVXNc_0465</name>
</gene>
<reference evidence="1 2" key="1">
    <citation type="submission" date="2022-09" db="EMBL/GenBank/DDBJ databases">
        <title>Xylan utilization by haloarchaea-nanohaloarchaea associations.</title>
        <authorList>
            <person name="Yakimov M."/>
        </authorList>
    </citation>
    <scope>NUCLEOTIDE SEQUENCE [LARGE SCALE GENOMIC DNA]</scope>
    <source>
        <strain evidence="1 2">SVXNc</strain>
    </source>
</reference>
<organism evidence="1 2">
    <name type="scientific">Candidatus Nanohalococcus occultus</name>
    <dbReference type="NCBI Taxonomy" id="2978047"/>
    <lineage>
        <taxon>Archaea</taxon>
        <taxon>Candidatus Nanohalarchaeota</taxon>
        <taxon>Candidatus Nanohalarchaeota incertae sedis</taxon>
        <taxon>Candidatus Nanohalococcus</taxon>
    </lineage>
</organism>
<keyword evidence="2" id="KW-1185">Reference proteome</keyword>